<organism evidence="12 13">
    <name type="scientific">Chrysosporum bergii ANA360D</name>
    <dbReference type="NCBI Taxonomy" id="617107"/>
    <lineage>
        <taxon>Bacteria</taxon>
        <taxon>Bacillati</taxon>
        <taxon>Cyanobacteriota</taxon>
        <taxon>Cyanophyceae</taxon>
        <taxon>Nostocales</taxon>
        <taxon>Nodulariaceae</taxon>
        <taxon>Chrysosporum</taxon>
    </lineage>
</organism>
<evidence type="ECO:0000256" key="9">
    <source>
        <dbReference type="SAM" id="Coils"/>
    </source>
</evidence>
<dbReference type="InterPro" id="IPR050445">
    <property type="entry name" value="Bact_polysacc_biosynth/exp"/>
</dbReference>
<dbReference type="GO" id="GO:0005524">
    <property type="term" value="F:ATP binding"/>
    <property type="evidence" value="ECO:0007669"/>
    <property type="project" value="UniProtKB-KW"/>
</dbReference>
<dbReference type="InterPro" id="IPR027417">
    <property type="entry name" value="P-loop_NTPase"/>
</dbReference>
<evidence type="ECO:0000313" key="13">
    <source>
        <dbReference type="Proteomes" id="UP001159387"/>
    </source>
</evidence>
<dbReference type="InterPro" id="IPR032807">
    <property type="entry name" value="GNVR"/>
</dbReference>
<comment type="caution">
    <text evidence="12">The sequence shown here is derived from an EMBL/GenBank/DDBJ whole genome shotgun (WGS) entry which is preliminary data.</text>
</comment>
<evidence type="ECO:0000256" key="2">
    <source>
        <dbReference type="ARBA" id="ARBA00011903"/>
    </source>
</evidence>
<dbReference type="AlphaFoldDB" id="A0AA43GR32"/>
<keyword evidence="4" id="KW-0547">Nucleotide-binding</keyword>
<evidence type="ECO:0000313" key="12">
    <source>
        <dbReference type="EMBL" id="MDH6060040.1"/>
    </source>
</evidence>
<dbReference type="Pfam" id="PF13807">
    <property type="entry name" value="GNVR"/>
    <property type="match status" value="1"/>
</dbReference>
<proteinExistence type="inferred from homology"/>
<sequence length="726" mass="80738">MLCVCVVASCNTYYITIRLNNPNQIIDMEEYLQLWIILRRRWLPVSIVFFTLVVLSIVKTIVETPTYRASGQLVLKKNPTSSLTGVGRQLGALESSVTGRPIATEAAILSSLPLAEKTINALKLNMNPLVFLKDLEVSNIENTDILQVYYTSIDPRLAAKVVNSLMDVYIENDISANRAQTKSARDFIAQELPKRRAALQFAEKRLQNFKQQNQVLDLKTEAGSIVSTITDLNRQIEATQSELRVQKARIESIQQLFGITPQQAVIAGFVAESPSVVPVMQKLQETQIRLETLRLELTDSHPTIINLKEQEIVLKQDLESRIQTSFLGQVGRLNEINQAKDVVQLNGPGLQQNLLSSYANAEAERLTFQVRLTALGEVIQSYRQRADSLPQLELQQRELEREINATEFSYQELLAKNQELEIAENMQISNARVITPALIPAVPLRSRQYINLLQGVLGGFVVGGATAFILEKMDKTIKTSQSAQELLPYNLLAYIPFFTSSGKEAPDVVVRNEPESSVSESFRILQTNLRYFNSEKSTKVIVVSSAVPKEGKSTVAANLAFSMSQIGARVLLVDGDLRNPSQYKIWEVDNELGLSHVIRDQLSLESTVKEISPNFQLLTAGERINNPNTLIVSSQMAAFVAQAARTYDFVVIDTPPLIAAADATILGKLANGILFVIRPGIADVNSVAIVKDLLEKAEQNVLGIAMNGISAQQRYYDYYYYASSKV</sequence>
<keyword evidence="13" id="KW-1185">Reference proteome</keyword>
<keyword evidence="6" id="KW-0067">ATP-binding</keyword>
<name>A0AA43GR32_9CYAN</name>
<dbReference type="InterPro" id="IPR033756">
    <property type="entry name" value="YlxH/NBP35"/>
</dbReference>
<keyword evidence="7" id="KW-0829">Tyrosine-protein kinase</keyword>
<evidence type="ECO:0000256" key="5">
    <source>
        <dbReference type="ARBA" id="ARBA00022777"/>
    </source>
</evidence>
<feature type="domain" description="Tyrosine-protein kinase G-rich" evidence="11">
    <location>
        <begin position="398"/>
        <end position="469"/>
    </location>
</feature>
<dbReference type="SUPFAM" id="SSF52540">
    <property type="entry name" value="P-loop containing nucleoside triphosphate hydrolases"/>
    <property type="match status" value="1"/>
</dbReference>
<dbReference type="PANTHER" id="PTHR32309:SF13">
    <property type="entry name" value="FERRIC ENTEROBACTIN TRANSPORT PROTEIN FEPE"/>
    <property type="match status" value="1"/>
</dbReference>
<dbReference type="Pfam" id="PF10609">
    <property type="entry name" value="ParA"/>
    <property type="match status" value="1"/>
</dbReference>
<accession>A0AA43GR32</accession>
<dbReference type="FunFam" id="3.40.50.300:FF:000527">
    <property type="entry name" value="Tyrosine-protein kinase etk"/>
    <property type="match status" value="1"/>
</dbReference>
<gene>
    <name evidence="12" type="ORF">NWP17_06250</name>
</gene>
<evidence type="ECO:0000256" key="8">
    <source>
        <dbReference type="ARBA" id="ARBA00051245"/>
    </source>
</evidence>
<evidence type="ECO:0000256" key="1">
    <source>
        <dbReference type="ARBA" id="ARBA00007316"/>
    </source>
</evidence>
<evidence type="ECO:0000256" key="7">
    <source>
        <dbReference type="ARBA" id="ARBA00023137"/>
    </source>
</evidence>
<dbReference type="EMBL" id="JANQDH010000041">
    <property type="protein sequence ID" value="MDH6060040.1"/>
    <property type="molecule type" value="Genomic_DNA"/>
</dbReference>
<dbReference type="GO" id="GO:0042802">
    <property type="term" value="F:identical protein binding"/>
    <property type="evidence" value="ECO:0007669"/>
    <property type="project" value="UniProtKB-ARBA"/>
</dbReference>
<evidence type="ECO:0000256" key="4">
    <source>
        <dbReference type="ARBA" id="ARBA00022741"/>
    </source>
</evidence>
<dbReference type="Proteomes" id="UP001159387">
    <property type="component" value="Unassembled WGS sequence"/>
</dbReference>
<dbReference type="NCBIfam" id="TIGR01007">
    <property type="entry name" value="eps_fam"/>
    <property type="match status" value="1"/>
</dbReference>
<dbReference type="GO" id="GO:0005886">
    <property type="term" value="C:plasma membrane"/>
    <property type="evidence" value="ECO:0007669"/>
    <property type="project" value="UniProtKB-ARBA"/>
</dbReference>
<protein>
    <recommendedName>
        <fullName evidence="2">non-specific protein-tyrosine kinase</fullName>
        <ecNumber evidence="2">2.7.10.2</ecNumber>
    </recommendedName>
</protein>
<dbReference type="EC" id="2.7.10.2" evidence="2"/>
<comment type="similarity">
    <text evidence="1">Belongs to the CpsD/CapB family.</text>
</comment>
<evidence type="ECO:0000259" key="11">
    <source>
        <dbReference type="Pfam" id="PF13807"/>
    </source>
</evidence>
<evidence type="ECO:0000256" key="6">
    <source>
        <dbReference type="ARBA" id="ARBA00022840"/>
    </source>
</evidence>
<evidence type="ECO:0000256" key="10">
    <source>
        <dbReference type="SAM" id="Phobius"/>
    </source>
</evidence>
<dbReference type="InterPro" id="IPR005702">
    <property type="entry name" value="Wzc-like_C"/>
</dbReference>
<keyword evidence="5" id="KW-0418">Kinase</keyword>
<reference evidence="12 13" key="1">
    <citation type="journal article" date="2023" name="J. Phycol.">
        <title>Chrysosporum ovalisporum is synonymous with the true-branching cyanobacterium Umezakia natans (Nostocales/Aphanizomenonaceae).</title>
        <authorList>
            <person name="McGregor G.B."/>
            <person name="Sendall B.C."/>
            <person name="Niiyama Y."/>
            <person name="Tuji A."/>
            <person name="Willis A."/>
        </authorList>
    </citation>
    <scope>NUCLEOTIDE SEQUENCE [LARGE SCALE GENOMIC DNA]</scope>
    <source>
        <strain evidence="12 13">ANA360D</strain>
    </source>
</reference>
<keyword evidence="10" id="KW-1133">Transmembrane helix</keyword>
<comment type="catalytic activity">
    <reaction evidence="8">
        <text>L-tyrosyl-[protein] + ATP = O-phospho-L-tyrosyl-[protein] + ADP + H(+)</text>
        <dbReference type="Rhea" id="RHEA:10596"/>
        <dbReference type="Rhea" id="RHEA-COMP:10136"/>
        <dbReference type="Rhea" id="RHEA-COMP:20101"/>
        <dbReference type="ChEBI" id="CHEBI:15378"/>
        <dbReference type="ChEBI" id="CHEBI:30616"/>
        <dbReference type="ChEBI" id="CHEBI:46858"/>
        <dbReference type="ChEBI" id="CHEBI:61978"/>
        <dbReference type="ChEBI" id="CHEBI:456216"/>
        <dbReference type="EC" id="2.7.10.2"/>
    </reaction>
</comment>
<dbReference type="Gene3D" id="3.40.50.300">
    <property type="entry name" value="P-loop containing nucleotide triphosphate hydrolases"/>
    <property type="match status" value="1"/>
</dbReference>
<keyword evidence="10" id="KW-0812">Transmembrane</keyword>
<keyword evidence="10" id="KW-0472">Membrane</keyword>
<evidence type="ECO:0000256" key="3">
    <source>
        <dbReference type="ARBA" id="ARBA00022679"/>
    </source>
</evidence>
<feature type="coiled-coil region" evidence="9">
    <location>
        <begin position="199"/>
        <end position="256"/>
    </location>
</feature>
<keyword evidence="3 12" id="KW-0808">Transferase</keyword>
<keyword evidence="9" id="KW-0175">Coiled coil</keyword>
<dbReference type="PANTHER" id="PTHR32309">
    <property type="entry name" value="TYROSINE-PROTEIN KINASE"/>
    <property type="match status" value="1"/>
</dbReference>
<dbReference type="RefSeq" id="WP_280654052.1">
    <property type="nucleotide sequence ID" value="NZ_JANQDH010000041.1"/>
</dbReference>
<dbReference type="GO" id="GO:0004715">
    <property type="term" value="F:non-membrane spanning protein tyrosine kinase activity"/>
    <property type="evidence" value="ECO:0007669"/>
    <property type="project" value="UniProtKB-EC"/>
</dbReference>
<dbReference type="CDD" id="cd05387">
    <property type="entry name" value="BY-kinase"/>
    <property type="match status" value="1"/>
</dbReference>
<feature type="transmembrane region" description="Helical" evidence="10">
    <location>
        <begin position="42"/>
        <end position="62"/>
    </location>
</feature>